<proteinExistence type="predicted"/>
<dbReference type="RefSeq" id="WP_066247085.1">
    <property type="nucleotide sequence ID" value="NZ_CP036246.2"/>
</dbReference>
<dbReference type="Pfam" id="PF00075">
    <property type="entry name" value="RNase_H"/>
    <property type="match status" value="1"/>
</dbReference>
<dbReference type="InterPro" id="IPR036397">
    <property type="entry name" value="RNaseH_sf"/>
</dbReference>
<dbReference type="GO" id="GO:0004523">
    <property type="term" value="F:RNA-DNA hybrid ribonuclease activity"/>
    <property type="evidence" value="ECO:0007669"/>
    <property type="project" value="InterPro"/>
</dbReference>
<dbReference type="AlphaFoldDB" id="A0A5C2HJ48"/>
<evidence type="ECO:0000313" key="3">
    <source>
        <dbReference type="Proteomes" id="UP000322644"/>
    </source>
</evidence>
<dbReference type="PROSITE" id="PS50879">
    <property type="entry name" value="RNASE_H_1"/>
    <property type="match status" value="1"/>
</dbReference>
<evidence type="ECO:0000313" key="2">
    <source>
        <dbReference type="EMBL" id="QEP41112.1"/>
    </source>
</evidence>
<dbReference type="GO" id="GO:0003676">
    <property type="term" value="F:nucleic acid binding"/>
    <property type="evidence" value="ECO:0007669"/>
    <property type="project" value="InterPro"/>
</dbReference>
<dbReference type="Proteomes" id="UP000322644">
    <property type="component" value="Chromosome"/>
</dbReference>
<gene>
    <name evidence="2" type="ORF">APORC_1536</name>
</gene>
<dbReference type="InterPro" id="IPR012337">
    <property type="entry name" value="RNaseH-like_sf"/>
</dbReference>
<dbReference type="Gene3D" id="3.30.420.10">
    <property type="entry name" value="Ribonuclease H-like superfamily/Ribonuclease H"/>
    <property type="match status" value="1"/>
</dbReference>
<name>A0A5C2HJ48_9BACT</name>
<dbReference type="SUPFAM" id="SSF53098">
    <property type="entry name" value="Ribonuclease H-like"/>
    <property type="match status" value="1"/>
</dbReference>
<protein>
    <submittedName>
        <fullName evidence="2">Ribonuclease HI</fullName>
    </submittedName>
</protein>
<reference evidence="2 3" key="2">
    <citation type="submission" date="2019-09" db="EMBL/GenBank/DDBJ databases">
        <title>Taxonomic note: a critical rebuttal of the proposed division of the genus Arcobacter into six genera, emended descriptions of Arcobacter anaerophilus and the genus Arcobacter, and an assessment of genus-level boundaries for Epsilonproteobacteria using in silico genomic comparator tools.</title>
        <authorList>
            <person name="On S.L.W."/>
            <person name="Miller W.G."/>
            <person name="Biggs P."/>
            <person name="Cornelius A."/>
            <person name="Vandamme P."/>
        </authorList>
    </citation>
    <scope>NUCLEOTIDE SEQUENCE [LARGE SCALE GENOMIC DNA]</scope>
    <source>
        <strain evidence="2 3">CCUG 56899</strain>
    </source>
</reference>
<organism evidence="2 3">
    <name type="scientific">Arcobacter porcinus</name>
    <dbReference type="NCBI Taxonomy" id="1935204"/>
    <lineage>
        <taxon>Bacteria</taxon>
        <taxon>Pseudomonadati</taxon>
        <taxon>Campylobacterota</taxon>
        <taxon>Epsilonproteobacteria</taxon>
        <taxon>Campylobacterales</taxon>
        <taxon>Arcobacteraceae</taxon>
        <taxon>Arcobacter</taxon>
    </lineage>
</organism>
<dbReference type="InterPro" id="IPR002156">
    <property type="entry name" value="RNaseH_domain"/>
</dbReference>
<dbReference type="KEGG" id="apoc:APORC_1536"/>
<feature type="domain" description="RNase H type-1" evidence="1">
    <location>
        <begin position="7"/>
        <end position="167"/>
    </location>
</feature>
<dbReference type="EMBL" id="CP036246">
    <property type="protein sequence ID" value="QEP41112.1"/>
    <property type="molecule type" value="Genomic_DNA"/>
</dbReference>
<accession>A0A5C2HJ48</accession>
<evidence type="ECO:0000259" key="1">
    <source>
        <dbReference type="PROSITE" id="PS50879"/>
    </source>
</evidence>
<sequence length="173" mass="20012">MSCNIFTNNKIELFVDSSVNPQSKIGFSAYLYKISSTHSLEELKNSIKTKKVENTSSTKLELQTFLWALEDIKNNIENIYSFSIVVYTDCQNIISLKNRKNKLEKNNFHSSSGKLINNHDLYKEFFDKTDEFNLSFVKVKGHKKTSLKDEIDDIFNLVDKASRGALRDYLSNF</sequence>
<reference evidence="2 3" key="1">
    <citation type="submission" date="2019-09" db="EMBL/GenBank/DDBJ databases">
        <title>Complete genome sequencing of four Arcobacter species reveals a diverse suite of mobile elements.</title>
        <authorList>
            <person name="Miller W.G."/>
            <person name="Yee E."/>
            <person name="Bono J.L."/>
        </authorList>
    </citation>
    <scope>NUCLEOTIDE SEQUENCE [LARGE SCALE GENOMIC DNA]</scope>
    <source>
        <strain evidence="2 3">CCUG 56899</strain>
    </source>
</reference>